<reference evidence="2 3" key="1">
    <citation type="submission" date="2020-04" db="EMBL/GenBank/DDBJ databases">
        <title>Acinetobacter Taxon 24.</title>
        <authorList>
            <person name="Nemec A."/>
            <person name="Radolfova-Krizova L."/>
            <person name="Higgins P.G."/>
            <person name="Spanelova P."/>
        </authorList>
    </citation>
    <scope>NUCLEOTIDE SEQUENCE [LARGE SCALE GENOMIC DNA]</scope>
    <source>
        <strain evidence="2 3">ANC 5380</strain>
    </source>
</reference>
<evidence type="ECO:0000313" key="2">
    <source>
        <dbReference type="EMBL" id="NNH77382.1"/>
    </source>
</evidence>
<proteinExistence type="predicted"/>
<accession>A0A7Y2RES9</accession>
<name>A0A7Y2RES9_9GAMM</name>
<feature type="signal peptide" evidence="1">
    <location>
        <begin position="1"/>
        <end position="21"/>
    </location>
</feature>
<sequence>MFLKFFSFSLFFYSVSSFVFADLVDLKNTNAPDSLELLSKEVLTANADESNNPYSIVPIDEYKQLNIQPLYRDSIVKLYKDGSIVEEKSFFNDIYMNHFIGSNFIVFLDLNSDDPTEVKWKVLCSVDKITDAKKCSINNSNIFYSKRSDQPSFLMIGGENADLLRPTYLRIDKNKPFKVNNLVFKRPVLDNILKEMTSGKMIYLRYHKKYKEDSYDDEASLKGFSIAYNTLNILYPKLK</sequence>
<dbReference type="Proteomes" id="UP000569202">
    <property type="component" value="Unassembled WGS sequence"/>
</dbReference>
<evidence type="ECO:0000313" key="3">
    <source>
        <dbReference type="Proteomes" id="UP000569202"/>
    </source>
</evidence>
<dbReference type="EMBL" id="JABERL010000018">
    <property type="protein sequence ID" value="NNH77382.1"/>
    <property type="molecule type" value="Genomic_DNA"/>
</dbReference>
<dbReference type="RefSeq" id="WP_171540228.1">
    <property type="nucleotide sequence ID" value="NZ_JABERL010000018.1"/>
</dbReference>
<keyword evidence="1" id="KW-0732">Signal</keyword>
<comment type="caution">
    <text evidence="2">The sequence shown here is derived from an EMBL/GenBank/DDBJ whole genome shotgun (WGS) entry which is preliminary data.</text>
</comment>
<evidence type="ECO:0000256" key="1">
    <source>
        <dbReference type="SAM" id="SignalP"/>
    </source>
</evidence>
<dbReference type="AlphaFoldDB" id="A0A7Y2RES9"/>
<protein>
    <submittedName>
        <fullName evidence="2">Uncharacterized protein</fullName>
    </submittedName>
</protein>
<gene>
    <name evidence="2" type="ORF">HLH17_06800</name>
</gene>
<feature type="chain" id="PRO_5030922801" evidence="1">
    <location>
        <begin position="22"/>
        <end position="239"/>
    </location>
</feature>
<organism evidence="2 3">
    <name type="scientific">Acinetobacter terrae</name>
    <dbReference type="NCBI Taxonomy" id="2731247"/>
    <lineage>
        <taxon>Bacteria</taxon>
        <taxon>Pseudomonadati</taxon>
        <taxon>Pseudomonadota</taxon>
        <taxon>Gammaproteobacteria</taxon>
        <taxon>Moraxellales</taxon>
        <taxon>Moraxellaceae</taxon>
        <taxon>Acinetobacter</taxon>
        <taxon>Acinetobacter Taxon 24</taxon>
    </lineage>
</organism>